<sequence length="229" mass="25303">MSTKNDAGDVYVSIPADETHTIQASPPVATSYAYYVIPQEPRQQKRCGGGCCCIAIMVGLLLFFLIPRQPSVNYQYMVYSGPVYNGPGSLSNVTASDFVGRYRFENMNYYSVDWSGLAMKNYYMSTVATTDCDITKSKWGATYCGKEMGSYEKKATFSTGPRTRSYQDVPLTADAGSGTFALNVGEMLTECFLNGQVLVMSQGHISETTGLHDFGKVSIDDQYYWLICN</sequence>
<keyword evidence="1" id="KW-0472">Membrane</keyword>
<gene>
    <name evidence="2" type="ORF">FPAR1323_LOCUS7844</name>
</gene>
<keyword evidence="1" id="KW-1133">Transmembrane helix</keyword>
<evidence type="ECO:0000313" key="2">
    <source>
        <dbReference type="EMBL" id="CAD9412626.1"/>
    </source>
</evidence>
<dbReference type="EMBL" id="HBGT01014628">
    <property type="protein sequence ID" value="CAD9412626.1"/>
    <property type="molecule type" value="Transcribed_RNA"/>
</dbReference>
<organism evidence="2">
    <name type="scientific">Florenciella parvula</name>
    <dbReference type="NCBI Taxonomy" id="236787"/>
    <lineage>
        <taxon>Eukaryota</taxon>
        <taxon>Sar</taxon>
        <taxon>Stramenopiles</taxon>
        <taxon>Ochrophyta</taxon>
        <taxon>Dictyochophyceae</taxon>
        <taxon>Florenciellales</taxon>
        <taxon>Florenciella</taxon>
    </lineage>
</organism>
<reference evidence="2" key="1">
    <citation type="submission" date="2021-01" db="EMBL/GenBank/DDBJ databases">
        <authorList>
            <person name="Corre E."/>
            <person name="Pelletier E."/>
            <person name="Niang G."/>
            <person name="Scheremetjew M."/>
            <person name="Finn R."/>
            <person name="Kale V."/>
            <person name="Holt S."/>
            <person name="Cochrane G."/>
            <person name="Meng A."/>
            <person name="Brown T."/>
            <person name="Cohen L."/>
        </authorList>
    </citation>
    <scope>NUCLEOTIDE SEQUENCE</scope>
    <source>
        <strain evidence="2">RCC1693</strain>
    </source>
</reference>
<accession>A0A7S2C1N1</accession>
<proteinExistence type="predicted"/>
<name>A0A7S2C1N1_9STRA</name>
<feature type="transmembrane region" description="Helical" evidence="1">
    <location>
        <begin position="47"/>
        <end position="66"/>
    </location>
</feature>
<keyword evidence="1" id="KW-0812">Transmembrane</keyword>
<evidence type="ECO:0000256" key="1">
    <source>
        <dbReference type="SAM" id="Phobius"/>
    </source>
</evidence>
<dbReference type="AlphaFoldDB" id="A0A7S2C1N1"/>
<protein>
    <submittedName>
        <fullName evidence="2">Uncharacterized protein</fullName>
    </submittedName>
</protein>